<evidence type="ECO:0000256" key="1">
    <source>
        <dbReference type="SAM" id="MobiDB-lite"/>
    </source>
</evidence>
<dbReference type="Proteomes" id="UP001500443">
    <property type="component" value="Unassembled WGS sequence"/>
</dbReference>
<protein>
    <recommendedName>
        <fullName evidence="4">HNH endonuclease</fullName>
    </recommendedName>
</protein>
<feature type="region of interest" description="Disordered" evidence="1">
    <location>
        <begin position="81"/>
        <end position="105"/>
    </location>
</feature>
<proteinExistence type="predicted"/>
<evidence type="ECO:0000313" key="2">
    <source>
        <dbReference type="EMBL" id="GAA2108105.1"/>
    </source>
</evidence>
<comment type="caution">
    <text evidence="2">The sequence shown here is derived from an EMBL/GenBank/DDBJ whole genome shotgun (WGS) entry which is preliminary data.</text>
</comment>
<dbReference type="RefSeq" id="WP_344287149.1">
    <property type="nucleotide sequence ID" value="NZ_BAAAPF010000003.1"/>
</dbReference>
<feature type="compositionally biased region" description="Basic and acidic residues" evidence="1">
    <location>
        <begin position="89"/>
        <end position="98"/>
    </location>
</feature>
<gene>
    <name evidence="2" type="ORF">GCM10009802_03730</name>
</gene>
<accession>A0ABN2XAV8</accession>
<dbReference type="InterPro" id="IPR003615">
    <property type="entry name" value="HNH_nuc"/>
</dbReference>
<sequence length="105" mass="11876">MPRRRALPMPKGWDRIRARILRRDHHRCQWPTGTTPAGICGEPANQVDHKIGAATGTDDHSDTNLWALCQWHHDRKTAHEASAIAHALPPRDRPREPHPGLINPT</sequence>
<keyword evidence="3" id="KW-1185">Reference proteome</keyword>
<dbReference type="CDD" id="cd00085">
    <property type="entry name" value="HNHc"/>
    <property type="match status" value="1"/>
</dbReference>
<name>A0ABN2XAV8_9ACTN</name>
<organism evidence="2 3">
    <name type="scientific">Streptomyces synnematoformans</name>
    <dbReference type="NCBI Taxonomy" id="415721"/>
    <lineage>
        <taxon>Bacteria</taxon>
        <taxon>Bacillati</taxon>
        <taxon>Actinomycetota</taxon>
        <taxon>Actinomycetes</taxon>
        <taxon>Kitasatosporales</taxon>
        <taxon>Streptomycetaceae</taxon>
        <taxon>Streptomyces</taxon>
    </lineage>
</organism>
<reference evidence="2 3" key="1">
    <citation type="journal article" date="2019" name="Int. J. Syst. Evol. Microbiol.">
        <title>The Global Catalogue of Microorganisms (GCM) 10K type strain sequencing project: providing services to taxonomists for standard genome sequencing and annotation.</title>
        <authorList>
            <consortium name="The Broad Institute Genomics Platform"/>
            <consortium name="The Broad Institute Genome Sequencing Center for Infectious Disease"/>
            <person name="Wu L."/>
            <person name="Ma J."/>
        </authorList>
    </citation>
    <scope>NUCLEOTIDE SEQUENCE [LARGE SCALE GENOMIC DNA]</scope>
    <source>
        <strain evidence="2 3">JCM 15481</strain>
    </source>
</reference>
<evidence type="ECO:0008006" key="4">
    <source>
        <dbReference type="Google" id="ProtNLM"/>
    </source>
</evidence>
<evidence type="ECO:0000313" key="3">
    <source>
        <dbReference type="Proteomes" id="UP001500443"/>
    </source>
</evidence>
<dbReference type="Gene3D" id="1.10.30.50">
    <property type="match status" value="1"/>
</dbReference>
<dbReference type="EMBL" id="BAAAPF010000003">
    <property type="protein sequence ID" value="GAA2108105.1"/>
    <property type="molecule type" value="Genomic_DNA"/>
</dbReference>